<feature type="compositionally biased region" description="Polar residues" evidence="5">
    <location>
        <begin position="16"/>
        <end position="34"/>
    </location>
</feature>
<keyword evidence="3 6" id="KW-1133">Transmembrane helix</keyword>
<dbReference type="Pfam" id="PF07690">
    <property type="entry name" value="MFS_1"/>
    <property type="match status" value="1"/>
</dbReference>
<sequence length="507" mass="53255">MDPSSLFKSLVVVESTEATPSRSQSRGDSISIHTAPQLPEKPTRTLSRANTALNVNIDLHDLTNAKTSPPSFPGGTTTPLELESCPQTPHNQDAAEVVQTVWEPHMNRWRMAAVCCMIFTDGIHDSCAGPLIPYMETDYDIEYGTVSLIFVGAAIGFVLAASLLDVLRHKLGRARVISLSTIIHLLGFLGVALRPPFPVVVVAYAFIGMGSALNIAFSNLFCGSLANATTVLGGMHGSYGIGGTVGPLAATAMAGSGINWSKYYFIGVGMSIVNFCIATWSFWGADDDGTSGGGGHETLVERLEEMDSGVGGKLGGLLAALKSMVVLLGSLFIFSYQGAEVSISGWVVSFLINVRGGDPASVGYVTSGFWAGITIGRFLLANPAQRIGEKLFIYIVTVASVVFELLVWLVPNLIGNAVAVGIIGLLLGPVAPCSAAVFMKILGRKERVSGMGIISAFGSSGGAVAPFTTGLLAQAKGTWVMHPVVIGLLGAMLACWFGLPKLGKRRE</sequence>
<comment type="subcellular location">
    <subcellularLocation>
        <location evidence="1">Membrane</location>
        <topology evidence="1">Multi-pass membrane protein</topology>
    </subcellularLocation>
</comment>
<feature type="transmembrane region" description="Helical" evidence="6">
    <location>
        <begin position="417"/>
        <end position="439"/>
    </location>
</feature>
<reference evidence="8" key="1">
    <citation type="submission" date="2022-07" db="EMBL/GenBank/DDBJ databases">
        <title>Draft genome sequence of Zalerion maritima ATCC 34329, a (micro)plastics degrading marine fungus.</title>
        <authorList>
            <person name="Paco A."/>
            <person name="Goncalves M.F.M."/>
            <person name="Rocha-Santos T.A.P."/>
            <person name="Alves A."/>
        </authorList>
    </citation>
    <scope>NUCLEOTIDE SEQUENCE</scope>
    <source>
        <strain evidence="8">ATCC 34329</strain>
    </source>
</reference>
<evidence type="ECO:0000313" key="8">
    <source>
        <dbReference type="EMBL" id="KAJ2906962.1"/>
    </source>
</evidence>
<feature type="transmembrane region" description="Helical" evidence="6">
    <location>
        <begin position="199"/>
        <end position="217"/>
    </location>
</feature>
<dbReference type="FunFam" id="1.20.1250.20:FF:000286">
    <property type="entry name" value="MFS efflux transporter"/>
    <property type="match status" value="1"/>
</dbReference>
<evidence type="ECO:0000256" key="2">
    <source>
        <dbReference type="ARBA" id="ARBA00022692"/>
    </source>
</evidence>
<keyword evidence="2 6" id="KW-0812">Transmembrane</keyword>
<accession>A0AAD5RYC9</accession>
<dbReference type="InterPro" id="IPR036259">
    <property type="entry name" value="MFS_trans_sf"/>
</dbReference>
<feature type="transmembrane region" description="Helical" evidence="6">
    <location>
        <begin position="143"/>
        <end position="164"/>
    </location>
</feature>
<feature type="domain" description="Major facilitator superfamily (MFS) profile" evidence="7">
    <location>
        <begin position="323"/>
        <end position="507"/>
    </location>
</feature>
<feature type="transmembrane region" description="Helical" evidence="6">
    <location>
        <begin position="314"/>
        <end position="334"/>
    </location>
</feature>
<evidence type="ECO:0000256" key="6">
    <source>
        <dbReference type="SAM" id="Phobius"/>
    </source>
</evidence>
<dbReference type="PANTHER" id="PTHR23514">
    <property type="entry name" value="BYPASS OF STOP CODON PROTEIN 6"/>
    <property type="match status" value="1"/>
</dbReference>
<dbReference type="InterPro" id="IPR011701">
    <property type="entry name" value="MFS"/>
</dbReference>
<feature type="transmembrane region" description="Helical" evidence="6">
    <location>
        <begin position="451"/>
        <end position="473"/>
    </location>
</feature>
<comment type="caution">
    <text evidence="8">The sequence shown here is derived from an EMBL/GenBank/DDBJ whole genome shotgun (WGS) entry which is preliminary data.</text>
</comment>
<keyword evidence="4 6" id="KW-0472">Membrane</keyword>
<dbReference type="InterPro" id="IPR051788">
    <property type="entry name" value="MFS_Transporter"/>
</dbReference>
<dbReference type="SUPFAM" id="SSF103473">
    <property type="entry name" value="MFS general substrate transporter"/>
    <property type="match status" value="1"/>
</dbReference>
<evidence type="ECO:0000313" key="9">
    <source>
        <dbReference type="Proteomes" id="UP001201980"/>
    </source>
</evidence>
<dbReference type="Proteomes" id="UP001201980">
    <property type="component" value="Unassembled WGS sequence"/>
</dbReference>
<dbReference type="EMBL" id="JAKWBI020000007">
    <property type="protein sequence ID" value="KAJ2906962.1"/>
    <property type="molecule type" value="Genomic_DNA"/>
</dbReference>
<proteinExistence type="predicted"/>
<evidence type="ECO:0000256" key="1">
    <source>
        <dbReference type="ARBA" id="ARBA00004141"/>
    </source>
</evidence>
<dbReference type="FunFam" id="1.20.1250.20:FF:000308">
    <property type="entry name" value="MFS efflux transporter"/>
    <property type="match status" value="1"/>
</dbReference>
<organism evidence="8 9">
    <name type="scientific">Zalerion maritima</name>
    <dbReference type="NCBI Taxonomy" id="339359"/>
    <lineage>
        <taxon>Eukaryota</taxon>
        <taxon>Fungi</taxon>
        <taxon>Dikarya</taxon>
        <taxon>Ascomycota</taxon>
        <taxon>Pezizomycotina</taxon>
        <taxon>Sordariomycetes</taxon>
        <taxon>Lulworthiomycetidae</taxon>
        <taxon>Lulworthiales</taxon>
        <taxon>Lulworthiaceae</taxon>
        <taxon>Zalerion</taxon>
    </lineage>
</organism>
<protein>
    <submittedName>
        <fullName evidence="8">Bypass of stop codon protein 6</fullName>
    </submittedName>
</protein>
<evidence type="ECO:0000259" key="7">
    <source>
        <dbReference type="PROSITE" id="PS50850"/>
    </source>
</evidence>
<dbReference type="GO" id="GO:0022857">
    <property type="term" value="F:transmembrane transporter activity"/>
    <property type="evidence" value="ECO:0007669"/>
    <property type="project" value="InterPro"/>
</dbReference>
<dbReference type="PROSITE" id="PS50850">
    <property type="entry name" value="MFS"/>
    <property type="match status" value="1"/>
</dbReference>
<dbReference type="GO" id="GO:0016020">
    <property type="term" value="C:membrane"/>
    <property type="evidence" value="ECO:0007669"/>
    <property type="project" value="UniProtKB-SubCell"/>
</dbReference>
<dbReference type="InterPro" id="IPR020846">
    <property type="entry name" value="MFS_dom"/>
</dbReference>
<evidence type="ECO:0000256" key="4">
    <source>
        <dbReference type="ARBA" id="ARBA00023136"/>
    </source>
</evidence>
<feature type="transmembrane region" description="Helical" evidence="6">
    <location>
        <begin position="392"/>
        <end position="411"/>
    </location>
</feature>
<keyword evidence="9" id="KW-1185">Reference proteome</keyword>
<dbReference type="AlphaFoldDB" id="A0AAD5RYC9"/>
<feature type="region of interest" description="Disordered" evidence="5">
    <location>
        <begin position="14"/>
        <end position="43"/>
    </location>
</feature>
<feature type="transmembrane region" description="Helical" evidence="6">
    <location>
        <begin position="176"/>
        <end position="193"/>
    </location>
</feature>
<name>A0AAD5RYC9_9PEZI</name>
<feature type="transmembrane region" description="Helical" evidence="6">
    <location>
        <begin position="479"/>
        <end position="499"/>
    </location>
</feature>
<dbReference type="PANTHER" id="PTHR23514:SF6">
    <property type="entry name" value="MAJOR FACILITATOR SUPERFAMILY (MFS) PROFILE DOMAIN-CONTAINING PROTEIN"/>
    <property type="match status" value="1"/>
</dbReference>
<gene>
    <name evidence="8" type="ORF">MKZ38_009825</name>
</gene>
<dbReference type="Gene3D" id="1.20.1250.20">
    <property type="entry name" value="MFS general substrate transporter like domains"/>
    <property type="match status" value="1"/>
</dbReference>
<evidence type="ECO:0000256" key="3">
    <source>
        <dbReference type="ARBA" id="ARBA00022989"/>
    </source>
</evidence>
<evidence type="ECO:0000256" key="5">
    <source>
        <dbReference type="SAM" id="MobiDB-lite"/>
    </source>
</evidence>
<feature type="transmembrane region" description="Helical" evidence="6">
    <location>
        <begin position="263"/>
        <end position="283"/>
    </location>
</feature>